<reference evidence="4" key="1">
    <citation type="journal article" date="2019" name="Int. J. Syst. Evol. Microbiol.">
        <title>The Global Catalogue of Microorganisms (GCM) 10K type strain sequencing project: providing services to taxonomists for standard genome sequencing and annotation.</title>
        <authorList>
            <consortium name="The Broad Institute Genomics Platform"/>
            <consortium name="The Broad Institute Genome Sequencing Center for Infectious Disease"/>
            <person name="Wu L."/>
            <person name="Ma J."/>
        </authorList>
    </citation>
    <scope>NUCLEOTIDE SEQUENCE [LARGE SCALE GENOMIC DNA]</scope>
    <source>
        <strain evidence="4">CGMCC 4.7275</strain>
    </source>
</reference>
<dbReference type="InterPro" id="IPR013658">
    <property type="entry name" value="SGL"/>
</dbReference>
<proteinExistence type="inferred from homology"/>
<sequence>MSPTAASTRTGRRIEVAVRERAKLGEGPTWDPATGRMVWVDILSARIHTFDPADGRRTVMATEQHVGAALPRAGGGLVVNLRDGIGLYGPGGDFSWLVHDPVPGRRGNDAAVAPDGALWAGSMRYDEAPGGGTLIRVVRDPSGGSAAVTDTRAVTVGNGTGWSPDGRTMYYIDTPTGRIDRFRADRHSPGEPLVDQGPLATIEPGTGYPDGLTVDADGCVWVALWDGAAIRRYTPDGELDRTVELPVLRPTSCAFGGPGLRDLYITTARVGVVGPHPLTGSLLVLPDAGQGVPDTPFAG</sequence>
<evidence type="ECO:0000259" key="2">
    <source>
        <dbReference type="Pfam" id="PF08450"/>
    </source>
</evidence>
<dbReference type="SUPFAM" id="SSF63829">
    <property type="entry name" value="Calcium-dependent phosphotriesterase"/>
    <property type="match status" value="1"/>
</dbReference>
<comment type="caution">
    <text evidence="3">The sequence shown here is derived from an EMBL/GenBank/DDBJ whole genome shotgun (WGS) entry which is preliminary data.</text>
</comment>
<dbReference type="PANTHER" id="PTHR10907">
    <property type="entry name" value="REGUCALCIN"/>
    <property type="match status" value="1"/>
</dbReference>
<dbReference type="PANTHER" id="PTHR10907:SF47">
    <property type="entry name" value="REGUCALCIN"/>
    <property type="match status" value="1"/>
</dbReference>
<dbReference type="RefSeq" id="WP_189105744.1">
    <property type="nucleotide sequence ID" value="NZ_BMMV01000002.1"/>
</dbReference>
<evidence type="ECO:0000256" key="1">
    <source>
        <dbReference type="ARBA" id="ARBA00008853"/>
    </source>
</evidence>
<dbReference type="PRINTS" id="PR01790">
    <property type="entry name" value="SMP30FAMILY"/>
</dbReference>
<accession>A0ABQ2E2J2</accession>
<dbReference type="InterPro" id="IPR011042">
    <property type="entry name" value="6-blade_b-propeller_TolB-like"/>
</dbReference>
<name>A0ABQ2E2J2_9ACTN</name>
<dbReference type="Pfam" id="PF08450">
    <property type="entry name" value="SGL"/>
    <property type="match status" value="1"/>
</dbReference>
<dbReference type="Gene3D" id="2.120.10.30">
    <property type="entry name" value="TolB, C-terminal domain"/>
    <property type="match status" value="1"/>
</dbReference>
<evidence type="ECO:0000313" key="4">
    <source>
        <dbReference type="Proteomes" id="UP000660265"/>
    </source>
</evidence>
<protein>
    <submittedName>
        <fullName evidence="3">Calcium-binding protein</fullName>
    </submittedName>
</protein>
<gene>
    <name evidence="3" type="ORF">GCM10011583_06580</name>
</gene>
<feature type="domain" description="SMP-30/Gluconolactonase/LRE-like region" evidence="2">
    <location>
        <begin position="24"/>
        <end position="269"/>
    </location>
</feature>
<evidence type="ECO:0000313" key="3">
    <source>
        <dbReference type="EMBL" id="GGJ77861.1"/>
    </source>
</evidence>
<dbReference type="InterPro" id="IPR005511">
    <property type="entry name" value="SMP-30"/>
</dbReference>
<organism evidence="3 4">
    <name type="scientific">Streptomyces camponoticapitis</name>
    <dbReference type="NCBI Taxonomy" id="1616125"/>
    <lineage>
        <taxon>Bacteria</taxon>
        <taxon>Bacillati</taxon>
        <taxon>Actinomycetota</taxon>
        <taxon>Actinomycetes</taxon>
        <taxon>Kitasatosporales</taxon>
        <taxon>Streptomycetaceae</taxon>
        <taxon>Streptomyces</taxon>
    </lineage>
</organism>
<dbReference type="Proteomes" id="UP000660265">
    <property type="component" value="Unassembled WGS sequence"/>
</dbReference>
<dbReference type="EMBL" id="BMMV01000002">
    <property type="protein sequence ID" value="GGJ77861.1"/>
    <property type="molecule type" value="Genomic_DNA"/>
</dbReference>
<comment type="similarity">
    <text evidence="1">Belongs to the SMP-30/CGR1 family.</text>
</comment>
<keyword evidence="4" id="KW-1185">Reference proteome</keyword>